<evidence type="ECO:0000259" key="1">
    <source>
        <dbReference type="PROSITE" id="PS51186"/>
    </source>
</evidence>
<keyword evidence="3" id="KW-1185">Reference proteome</keyword>
<dbReference type="Gene3D" id="3.40.630.30">
    <property type="match status" value="1"/>
</dbReference>
<reference evidence="2 3" key="1">
    <citation type="journal article" date="2014" name="Int. J. Syst. Evol. Microbiol.">
        <title>Complete genome sequence of Corynebacterium casei LMG S-19264T (=DSM 44701T), isolated from a smear-ripened cheese.</title>
        <authorList>
            <consortium name="US DOE Joint Genome Institute (JGI-PGF)"/>
            <person name="Walter F."/>
            <person name="Albersmeier A."/>
            <person name="Kalinowski J."/>
            <person name="Ruckert C."/>
        </authorList>
    </citation>
    <scope>NUCLEOTIDE SEQUENCE [LARGE SCALE GENOMIC DNA]</scope>
    <source>
        <strain evidence="2 3">KCTC 23968</strain>
    </source>
</reference>
<organism evidence="2 3">
    <name type="scientific">Litorimonas cladophorae</name>
    <dbReference type="NCBI Taxonomy" id="1220491"/>
    <lineage>
        <taxon>Bacteria</taxon>
        <taxon>Pseudomonadati</taxon>
        <taxon>Pseudomonadota</taxon>
        <taxon>Alphaproteobacteria</taxon>
        <taxon>Maricaulales</taxon>
        <taxon>Robiginitomaculaceae</taxon>
    </lineage>
</organism>
<dbReference type="PANTHER" id="PTHR43792">
    <property type="entry name" value="GNAT FAMILY, PUTATIVE (AFU_ORTHOLOGUE AFUA_3G00765)-RELATED-RELATED"/>
    <property type="match status" value="1"/>
</dbReference>
<dbReference type="EMBL" id="BMYV01000001">
    <property type="protein sequence ID" value="GGX61221.1"/>
    <property type="molecule type" value="Genomic_DNA"/>
</dbReference>
<dbReference type="GO" id="GO:0016747">
    <property type="term" value="F:acyltransferase activity, transferring groups other than amino-acyl groups"/>
    <property type="evidence" value="ECO:0007669"/>
    <property type="project" value="InterPro"/>
</dbReference>
<dbReference type="SUPFAM" id="SSF55729">
    <property type="entry name" value="Acyl-CoA N-acyltransferases (Nat)"/>
    <property type="match status" value="1"/>
</dbReference>
<dbReference type="AlphaFoldDB" id="A0A918NBY9"/>
<dbReference type="InterPro" id="IPR000182">
    <property type="entry name" value="GNAT_dom"/>
</dbReference>
<name>A0A918NBY9_9PROT</name>
<gene>
    <name evidence="2" type="ORF">GCM10011309_08910</name>
</gene>
<evidence type="ECO:0000313" key="3">
    <source>
        <dbReference type="Proteomes" id="UP000600865"/>
    </source>
</evidence>
<accession>A0A918NBY9</accession>
<evidence type="ECO:0000313" key="2">
    <source>
        <dbReference type="EMBL" id="GGX61221.1"/>
    </source>
</evidence>
<protein>
    <submittedName>
        <fullName evidence="2">N-acetyltransferase</fullName>
    </submittedName>
</protein>
<proteinExistence type="predicted"/>
<dbReference type="InterPro" id="IPR051531">
    <property type="entry name" value="N-acetyltransferase"/>
</dbReference>
<dbReference type="Pfam" id="PF13302">
    <property type="entry name" value="Acetyltransf_3"/>
    <property type="match status" value="1"/>
</dbReference>
<dbReference type="PROSITE" id="PS51186">
    <property type="entry name" value="GNAT"/>
    <property type="match status" value="1"/>
</dbReference>
<sequence>MRDQIETERLVLRQLEDRDAVPFSKYGSDFDIARMTGSFPHPFPLLSAEFKVLHLRALKRRGLAHPYAITLPEDDTFIGVADLFKRDKDSLWEIGYWVARPFWGMGYVTEACKALLSEADASLGKQDRVAGVFKDNPGSIHVLKKLGFEVHGGPDTHFSMARLCKADGINFVLRADS</sequence>
<dbReference type="Proteomes" id="UP000600865">
    <property type="component" value="Unassembled WGS sequence"/>
</dbReference>
<feature type="domain" description="N-acetyltransferase" evidence="1">
    <location>
        <begin position="30"/>
        <end position="165"/>
    </location>
</feature>
<dbReference type="InterPro" id="IPR016181">
    <property type="entry name" value="Acyl_CoA_acyltransferase"/>
</dbReference>
<comment type="caution">
    <text evidence="2">The sequence shown here is derived from an EMBL/GenBank/DDBJ whole genome shotgun (WGS) entry which is preliminary data.</text>
</comment>
<dbReference type="RefSeq" id="WP_189581846.1">
    <property type="nucleotide sequence ID" value="NZ_BMYV01000001.1"/>
</dbReference>